<comment type="subunit">
    <text evidence="2">Monomer.</text>
</comment>
<dbReference type="GO" id="GO:0004674">
    <property type="term" value="F:protein serine/threonine kinase activity"/>
    <property type="evidence" value="ECO:0007669"/>
    <property type="project" value="UniProtKB-KW"/>
</dbReference>
<dbReference type="FunFam" id="1.10.510.10:FF:000571">
    <property type="entry name" value="Maternal embryonic leucine zipper kinase"/>
    <property type="match status" value="1"/>
</dbReference>
<dbReference type="InterPro" id="IPR018247">
    <property type="entry name" value="EF_Hand_1_Ca_BS"/>
</dbReference>
<dbReference type="InterPro" id="IPR017441">
    <property type="entry name" value="Protein_kinase_ATP_BS"/>
</dbReference>
<dbReference type="InterPro" id="IPR008271">
    <property type="entry name" value="Ser/Thr_kinase_AS"/>
</dbReference>
<keyword evidence="3" id="KW-0723">Serine/threonine-protein kinase</keyword>
<organism evidence="14">
    <name type="scientific">Alexandrium monilatum</name>
    <dbReference type="NCBI Taxonomy" id="311494"/>
    <lineage>
        <taxon>Eukaryota</taxon>
        <taxon>Sar</taxon>
        <taxon>Alveolata</taxon>
        <taxon>Dinophyceae</taxon>
        <taxon>Gonyaulacales</taxon>
        <taxon>Pyrocystaceae</taxon>
        <taxon>Alexandrium</taxon>
    </lineage>
</organism>
<evidence type="ECO:0000259" key="12">
    <source>
        <dbReference type="PROSITE" id="PS50011"/>
    </source>
</evidence>
<dbReference type="PROSITE" id="PS00107">
    <property type="entry name" value="PROTEIN_KINASE_ATP"/>
    <property type="match status" value="1"/>
</dbReference>
<evidence type="ECO:0000256" key="11">
    <source>
        <dbReference type="SAM" id="MobiDB-lite"/>
    </source>
</evidence>
<evidence type="ECO:0000256" key="1">
    <source>
        <dbReference type="ARBA" id="ARBA00001946"/>
    </source>
</evidence>
<feature type="compositionally biased region" description="Basic and acidic residues" evidence="11">
    <location>
        <begin position="121"/>
        <end position="132"/>
    </location>
</feature>
<dbReference type="InterPro" id="IPR050205">
    <property type="entry name" value="CDPK_Ser/Thr_kinases"/>
</dbReference>
<comment type="cofactor">
    <cofactor evidence="1">
        <name>Mg(2+)</name>
        <dbReference type="ChEBI" id="CHEBI:18420"/>
    </cofactor>
</comment>
<evidence type="ECO:0000259" key="13">
    <source>
        <dbReference type="PROSITE" id="PS50222"/>
    </source>
</evidence>
<sequence length="559" mass="60396">MPQPPCREAPGPGGGPQQSPQRRPRASDALGGRSAEEAVPMTVPAVQCTGEGPELLHWSDADSCRDCIRWDSQPGEDWTKEGPAVELVELRQRRTSRGPSGSTDQCRGKAPSPQWSSEQENQERQALPKEAGRPLTGPRVVDGRLDQHYRLEPTVLGTGVSGQVRLAVCCKTGRRVAVKSFDRLSMTKKQWEEALDEVRVHMALDHPHVAELLWVYVGDDIVHLVMECLEGGELFSHLAVRKRLSEAEAADVAQQVLRAVAYLHAHCLVHGDLKLENLIFESKASGHLKLVDFGHSQRLSGAGELTRACGTLQYMAPEVVAGSYTEKADLWSVGVLLSMLLLGRHLYSGSPQAIRRKVAAGMPDYSLGFKGLSDGAQGFLQSLLAVDPAQRLTASAALQHPWLRSFASSVGTLDQSLAQSLGSLAASPQREQAGLLVPVPSQPPKHQDHAALRQQFHALDADGDGVITLSDLSRALMAVPGANASFALANLDINGSGKVTWSAYLGAMLRQAARAKEDSNGAYVSSSTPAAKWRRSVRMIARVTLAYLQEAHPCHDVPL</sequence>
<evidence type="ECO:0008006" key="15">
    <source>
        <dbReference type="Google" id="ProtNLM"/>
    </source>
</evidence>
<name>A0A7S4QIP1_9DINO</name>
<dbReference type="PROSITE" id="PS00018">
    <property type="entry name" value="EF_HAND_1"/>
    <property type="match status" value="1"/>
</dbReference>
<feature type="region of interest" description="Disordered" evidence="11">
    <location>
        <begin position="73"/>
        <end position="140"/>
    </location>
</feature>
<dbReference type="PROSITE" id="PS50011">
    <property type="entry name" value="PROTEIN_KINASE_DOM"/>
    <property type="match status" value="1"/>
</dbReference>
<dbReference type="GO" id="GO:0005509">
    <property type="term" value="F:calcium ion binding"/>
    <property type="evidence" value="ECO:0007669"/>
    <property type="project" value="InterPro"/>
</dbReference>
<evidence type="ECO:0000256" key="8">
    <source>
        <dbReference type="ARBA" id="ARBA00022840"/>
    </source>
</evidence>
<keyword evidence="7" id="KW-0106">Calcium</keyword>
<dbReference type="PROSITE" id="PS00108">
    <property type="entry name" value="PROTEIN_KINASE_ST"/>
    <property type="match status" value="1"/>
</dbReference>
<evidence type="ECO:0000256" key="10">
    <source>
        <dbReference type="PROSITE-ProRule" id="PRU10141"/>
    </source>
</evidence>
<dbReference type="PANTHER" id="PTHR24349">
    <property type="entry name" value="SERINE/THREONINE-PROTEIN KINASE"/>
    <property type="match status" value="1"/>
</dbReference>
<evidence type="ECO:0000313" key="14">
    <source>
        <dbReference type="EMBL" id="CAE4583989.1"/>
    </source>
</evidence>
<dbReference type="Pfam" id="PF13202">
    <property type="entry name" value="EF-hand_5"/>
    <property type="match status" value="1"/>
</dbReference>
<dbReference type="Gene3D" id="1.10.510.10">
    <property type="entry name" value="Transferase(Phosphotransferase) domain 1"/>
    <property type="match status" value="1"/>
</dbReference>
<dbReference type="InterPro" id="IPR011992">
    <property type="entry name" value="EF-hand-dom_pair"/>
</dbReference>
<evidence type="ECO:0000256" key="3">
    <source>
        <dbReference type="ARBA" id="ARBA00022527"/>
    </source>
</evidence>
<dbReference type="SUPFAM" id="SSF47473">
    <property type="entry name" value="EF-hand"/>
    <property type="match status" value="1"/>
</dbReference>
<comment type="similarity">
    <text evidence="9">Belongs to the protein kinase superfamily. Ser/Thr protein kinase family. CDPK subfamily.</text>
</comment>
<feature type="region of interest" description="Disordered" evidence="11">
    <location>
        <begin position="1"/>
        <end position="46"/>
    </location>
</feature>
<evidence type="ECO:0000256" key="7">
    <source>
        <dbReference type="ARBA" id="ARBA00022837"/>
    </source>
</evidence>
<protein>
    <recommendedName>
        <fullName evidence="15">Non-specific serine/threonine protein kinase</fullName>
    </recommendedName>
</protein>
<dbReference type="InterPro" id="IPR002048">
    <property type="entry name" value="EF_hand_dom"/>
</dbReference>
<dbReference type="InterPro" id="IPR011009">
    <property type="entry name" value="Kinase-like_dom_sf"/>
</dbReference>
<keyword evidence="6" id="KW-0418">Kinase</keyword>
<feature type="domain" description="Protein kinase" evidence="12">
    <location>
        <begin position="150"/>
        <end position="403"/>
    </location>
</feature>
<dbReference type="PROSITE" id="PS50222">
    <property type="entry name" value="EF_HAND_2"/>
    <property type="match status" value="1"/>
</dbReference>
<keyword evidence="4" id="KW-0808">Transferase</keyword>
<evidence type="ECO:0000256" key="5">
    <source>
        <dbReference type="ARBA" id="ARBA00022741"/>
    </source>
</evidence>
<keyword evidence="8 10" id="KW-0067">ATP-binding</keyword>
<dbReference type="AlphaFoldDB" id="A0A7S4QIP1"/>
<dbReference type="EMBL" id="HBNR01030239">
    <property type="protein sequence ID" value="CAE4583989.1"/>
    <property type="molecule type" value="Transcribed_RNA"/>
</dbReference>
<feature type="binding site" evidence="10">
    <location>
        <position position="179"/>
    </location>
    <ligand>
        <name>ATP</name>
        <dbReference type="ChEBI" id="CHEBI:30616"/>
    </ligand>
</feature>
<keyword evidence="5 10" id="KW-0547">Nucleotide-binding</keyword>
<proteinExistence type="inferred from homology"/>
<reference evidence="14" key="1">
    <citation type="submission" date="2021-01" db="EMBL/GenBank/DDBJ databases">
        <authorList>
            <person name="Corre E."/>
            <person name="Pelletier E."/>
            <person name="Niang G."/>
            <person name="Scheremetjew M."/>
            <person name="Finn R."/>
            <person name="Kale V."/>
            <person name="Holt S."/>
            <person name="Cochrane G."/>
            <person name="Meng A."/>
            <person name="Brown T."/>
            <person name="Cohen L."/>
        </authorList>
    </citation>
    <scope>NUCLEOTIDE SEQUENCE</scope>
    <source>
        <strain evidence="14">CCMP3105</strain>
    </source>
</reference>
<evidence type="ECO:0000256" key="6">
    <source>
        <dbReference type="ARBA" id="ARBA00022777"/>
    </source>
</evidence>
<gene>
    <name evidence="14" type="ORF">AMON00008_LOCUS20635</name>
</gene>
<feature type="domain" description="EF-hand" evidence="13">
    <location>
        <begin position="447"/>
        <end position="482"/>
    </location>
</feature>
<evidence type="ECO:0000256" key="4">
    <source>
        <dbReference type="ARBA" id="ARBA00022679"/>
    </source>
</evidence>
<dbReference type="SMART" id="SM00220">
    <property type="entry name" value="S_TKc"/>
    <property type="match status" value="1"/>
</dbReference>
<dbReference type="GO" id="GO:0005524">
    <property type="term" value="F:ATP binding"/>
    <property type="evidence" value="ECO:0007669"/>
    <property type="project" value="UniProtKB-UniRule"/>
</dbReference>
<dbReference type="InterPro" id="IPR000719">
    <property type="entry name" value="Prot_kinase_dom"/>
</dbReference>
<dbReference type="Gene3D" id="1.10.238.10">
    <property type="entry name" value="EF-hand"/>
    <property type="match status" value="1"/>
</dbReference>
<dbReference type="Pfam" id="PF00069">
    <property type="entry name" value="Pkinase"/>
    <property type="match status" value="1"/>
</dbReference>
<evidence type="ECO:0000256" key="2">
    <source>
        <dbReference type="ARBA" id="ARBA00011245"/>
    </source>
</evidence>
<accession>A0A7S4QIP1</accession>
<dbReference type="SUPFAM" id="SSF56112">
    <property type="entry name" value="Protein kinase-like (PK-like)"/>
    <property type="match status" value="1"/>
</dbReference>
<evidence type="ECO:0000256" key="9">
    <source>
        <dbReference type="ARBA" id="ARBA00024334"/>
    </source>
</evidence>